<sequence>MTLGAKTQPAGPSSGAAGSNAPAARPRGGRAAAALRRVPRPVRLISPLAVLVIWQLVSQFGLVDEATLPAPSTIVAAGWETLTDGTLVPALTTSGGRVIAGFLLGGIVGIGLGVAVGLSKIADIAIDPIVQEVRSIPHLGLVPLFIIWFGIGELPKVLLIALGVGFPLYLNAASGLRQVDFKLLETGRVLGFSLWQRTRYVVFPSAAPALFVGLRQASAAAWLSLIIAEQINAREGLGFMINNAREFYRTDIVIFGLIVYAAFGLICDWLIRLAERRVFAYRTSERAS</sequence>
<dbReference type="RefSeq" id="WP_004601805.1">
    <property type="nucleotide sequence ID" value="NZ_HF541865.1"/>
</dbReference>
<comment type="caution">
    <text evidence="10">The sequence shown here is derived from an EMBL/GenBank/DDBJ whole genome shotgun (WGS) entry which is preliminary data.</text>
</comment>
<dbReference type="Pfam" id="PF00528">
    <property type="entry name" value="BPD_transp_1"/>
    <property type="match status" value="1"/>
</dbReference>
<evidence type="ECO:0000256" key="4">
    <source>
        <dbReference type="ARBA" id="ARBA00022692"/>
    </source>
</evidence>
<feature type="transmembrane region" description="Helical" evidence="7">
    <location>
        <begin position="44"/>
        <end position="62"/>
    </location>
</feature>
<protein>
    <submittedName>
        <fullName evidence="10">Putative aliphatic sulfonates transport permease protein ssuC</fullName>
    </submittedName>
</protein>
<keyword evidence="3" id="KW-1003">Cell membrane</keyword>
<reference evidence="10 11" key="1">
    <citation type="journal article" date="2012" name="J. Bacteriol.">
        <title>Draft Genome Sequence of Turicella otitidis ATCC 51513, Isolated from Middle Ear Fluid from a Child with Otitis Media.</title>
        <authorList>
            <person name="Brinkrolf K."/>
            <person name="Schneider J."/>
            <person name="Knecht M."/>
            <person name="Ruckert C."/>
            <person name="Tauch A."/>
        </authorList>
    </citation>
    <scope>NUCLEOTIDE SEQUENCE [LARGE SCALE GENOMIC DNA]</scope>
    <source>
        <strain evidence="10 11">ATCC 51513</strain>
    </source>
</reference>
<evidence type="ECO:0000313" key="11">
    <source>
        <dbReference type="Proteomes" id="UP000011016"/>
    </source>
</evidence>
<evidence type="ECO:0000256" key="3">
    <source>
        <dbReference type="ARBA" id="ARBA00022475"/>
    </source>
</evidence>
<keyword evidence="6 7" id="KW-0472">Membrane</keyword>
<name>I7JVM5_9CORY</name>
<dbReference type="PROSITE" id="PS50928">
    <property type="entry name" value="ABC_TM1"/>
    <property type="match status" value="1"/>
</dbReference>
<comment type="similarity">
    <text evidence="7">Belongs to the binding-protein-dependent transport system permease family.</text>
</comment>
<feature type="region of interest" description="Disordered" evidence="8">
    <location>
        <begin position="1"/>
        <end position="25"/>
    </location>
</feature>
<dbReference type="Proteomes" id="UP000011016">
    <property type="component" value="Unassembled WGS sequence"/>
</dbReference>
<dbReference type="PANTHER" id="PTHR30151:SF38">
    <property type="entry name" value="ALIPHATIC SULFONATES TRANSPORT PERMEASE PROTEIN SSUC-RELATED"/>
    <property type="match status" value="1"/>
</dbReference>
<keyword evidence="5 7" id="KW-1133">Transmembrane helix</keyword>
<proteinExistence type="inferred from homology"/>
<dbReference type="EMBL" id="CAJZ01000047">
    <property type="protein sequence ID" value="CCI83096.1"/>
    <property type="molecule type" value="Genomic_DNA"/>
</dbReference>
<feature type="domain" description="ABC transmembrane type-1" evidence="9">
    <location>
        <begin position="91"/>
        <end position="271"/>
    </location>
</feature>
<feature type="compositionally biased region" description="Low complexity" evidence="8">
    <location>
        <begin position="9"/>
        <end position="25"/>
    </location>
</feature>
<dbReference type="GO" id="GO:0005886">
    <property type="term" value="C:plasma membrane"/>
    <property type="evidence" value="ECO:0007669"/>
    <property type="project" value="UniProtKB-SubCell"/>
</dbReference>
<organism evidence="10 11">
    <name type="scientific">Corynebacterium otitidis ATCC 51513</name>
    <dbReference type="NCBI Taxonomy" id="883169"/>
    <lineage>
        <taxon>Bacteria</taxon>
        <taxon>Bacillati</taxon>
        <taxon>Actinomycetota</taxon>
        <taxon>Actinomycetes</taxon>
        <taxon>Mycobacteriales</taxon>
        <taxon>Corynebacteriaceae</taxon>
        <taxon>Corynebacterium</taxon>
    </lineage>
</organism>
<dbReference type="Gene3D" id="1.10.3720.10">
    <property type="entry name" value="MetI-like"/>
    <property type="match status" value="1"/>
</dbReference>
<dbReference type="PANTHER" id="PTHR30151">
    <property type="entry name" value="ALKANE SULFONATE ABC TRANSPORTER-RELATED, MEMBRANE SUBUNIT"/>
    <property type="match status" value="1"/>
</dbReference>
<evidence type="ECO:0000256" key="6">
    <source>
        <dbReference type="ARBA" id="ARBA00023136"/>
    </source>
</evidence>
<dbReference type="CDD" id="cd06261">
    <property type="entry name" value="TM_PBP2"/>
    <property type="match status" value="1"/>
</dbReference>
<evidence type="ECO:0000256" key="2">
    <source>
        <dbReference type="ARBA" id="ARBA00022448"/>
    </source>
</evidence>
<evidence type="ECO:0000256" key="1">
    <source>
        <dbReference type="ARBA" id="ARBA00004651"/>
    </source>
</evidence>
<evidence type="ECO:0000256" key="5">
    <source>
        <dbReference type="ARBA" id="ARBA00022989"/>
    </source>
</evidence>
<dbReference type="AlphaFoldDB" id="I7JVM5"/>
<dbReference type="SUPFAM" id="SSF161098">
    <property type="entry name" value="MetI-like"/>
    <property type="match status" value="1"/>
</dbReference>
<dbReference type="GO" id="GO:0042918">
    <property type="term" value="P:alkanesulfonate transmembrane transport"/>
    <property type="evidence" value="ECO:0007669"/>
    <property type="project" value="UniProtKB-ARBA"/>
</dbReference>
<accession>I7JVM5</accession>
<feature type="transmembrane region" description="Helical" evidence="7">
    <location>
        <begin position="133"/>
        <end position="151"/>
    </location>
</feature>
<evidence type="ECO:0000259" key="9">
    <source>
        <dbReference type="PROSITE" id="PS50928"/>
    </source>
</evidence>
<feature type="transmembrane region" description="Helical" evidence="7">
    <location>
        <begin position="98"/>
        <end position="121"/>
    </location>
</feature>
<evidence type="ECO:0000256" key="7">
    <source>
        <dbReference type="RuleBase" id="RU363032"/>
    </source>
</evidence>
<dbReference type="FunFam" id="1.10.3720.10:FF:000003">
    <property type="entry name" value="Aliphatic sulfonate ABC transporter permease"/>
    <property type="match status" value="1"/>
</dbReference>
<evidence type="ECO:0000256" key="8">
    <source>
        <dbReference type="SAM" id="MobiDB-lite"/>
    </source>
</evidence>
<keyword evidence="2 7" id="KW-0813">Transport</keyword>
<feature type="transmembrane region" description="Helical" evidence="7">
    <location>
        <begin position="247"/>
        <end position="271"/>
    </location>
</feature>
<keyword evidence="4 7" id="KW-0812">Transmembrane</keyword>
<comment type="subcellular location">
    <subcellularLocation>
        <location evidence="1 7">Cell membrane</location>
        <topology evidence="1 7">Multi-pass membrane protein</topology>
    </subcellularLocation>
</comment>
<gene>
    <name evidence="10" type="primary">ssuC</name>
    <name evidence="10" type="ORF">BN46_0348</name>
</gene>
<evidence type="ECO:0000313" key="10">
    <source>
        <dbReference type="EMBL" id="CCI83096.1"/>
    </source>
</evidence>
<dbReference type="InterPro" id="IPR000515">
    <property type="entry name" value="MetI-like"/>
</dbReference>
<dbReference type="InterPro" id="IPR035906">
    <property type="entry name" value="MetI-like_sf"/>
</dbReference>